<evidence type="ECO:0000313" key="4">
    <source>
        <dbReference type="EMBL" id="QHT69040.1"/>
    </source>
</evidence>
<dbReference type="InterPro" id="IPR007492">
    <property type="entry name" value="LytTR_DNA-bd_dom"/>
</dbReference>
<dbReference type="KEGG" id="rhoz:GXP67_21520"/>
<evidence type="ECO:0000313" key="5">
    <source>
        <dbReference type="Proteomes" id="UP000480178"/>
    </source>
</evidence>
<dbReference type="GO" id="GO:0000156">
    <property type="term" value="F:phosphorelay response regulator activity"/>
    <property type="evidence" value="ECO:0007669"/>
    <property type="project" value="InterPro"/>
</dbReference>
<dbReference type="InterPro" id="IPR046947">
    <property type="entry name" value="LytR-like"/>
</dbReference>
<dbReference type="Gene3D" id="3.40.50.2300">
    <property type="match status" value="1"/>
</dbReference>
<dbReference type="SMART" id="SM00850">
    <property type="entry name" value="LytTR"/>
    <property type="match status" value="1"/>
</dbReference>
<sequence>MKALIIDDERLARNELKRLLEAYPKINVVGEAVNAEDALDKIEQLSPDLLFLDIQMPGKNGFELLSSIEGNVPDVIFTTAYDEYALKAFEFNALDYLLKPIDTHRLAEAIHKVEDYQKTETERKENVKMLTEQDQVFVKDGEKCWFVKLSRIRLFESMGNYVRLHFDDQKPLILKSLNALDERLDPHTFFRANRKHIINLQWIEKIEPWFSGGLQVTLKGGDKIEISRRQAIRFKELLSL</sequence>
<dbReference type="InterPro" id="IPR001789">
    <property type="entry name" value="Sig_transdc_resp-reg_receiver"/>
</dbReference>
<dbReference type="FunFam" id="3.40.50.2300:FF:000051">
    <property type="entry name" value="Two-component response regulator yehT"/>
    <property type="match status" value="1"/>
</dbReference>
<proteinExistence type="predicted"/>
<dbReference type="RefSeq" id="WP_162445035.1">
    <property type="nucleotide sequence ID" value="NZ_CP048222.1"/>
</dbReference>
<dbReference type="SMART" id="SM00448">
    <property type="entry name" value="REC"/>
    <property type="match status" value="1"/>
</dbReference>
<dbReference type="InterPro" id="IPR011006">
    <property type="entry name" value="CheY-like_superfamily"/>
</dbReference>
<dbReference type="CDD" id="cd17532">
    <property type="entry name" value="REC_LytTR_AlgR-like"/>
    <property type="match status" value="1"/>
</dbReference>
<dbReference type="GO" id="GO:0003677">
    <property type="term" value="F:DNA binding"/>
    <property type="evidence" value="ECO:0007669"/>
    <property type="project" value="InterPro"/>
</dbReference>
<dbReference type="Proteomes" id="UP000480178">
    <property type="component" value="Chromosome"/>
</dbReference>
<dbReference type="Pfam" id="PF04397">
    <property type="entry name" value="LytTR"/>
    <property type="match status" value="1"/>
</dbReference>
<organism evidence="4 5">
    <name type="scientific">Rhodocytophaga rosea</name>
    <dbReference type="NCBI Taxonomy" id="2704465"/>
    <lineage>
        <taxon>Bacteria</taxon>
        <taxon>Pseudomonadati</taxon>
        <taxon>Bacteroidota</taxon>
        <taxon>Cytophagia</taxon>
        <taxon>Cytophagales</taxon>
        <taxon>Rhodocytophagaceae</taxon>
        <taxon>Rhodocytophaga</taxon>
    </lineage>
</organism>
<dbReference type="Pfam" id="PF00072">
    <property type="entry name" value="Response_reg"/>
    <property type="match status" value="1"/>
</dbReference>
<evidence type="ECO:0000256" key="1">
    <source>
        <dbReference type="PROSITE-ProRule" id="PRU00169"/>
    </source>
</evidence>
<evidence type="ECO:0000259" key="2">
    <source>
        <dbReference type="PROSITE" id="PS50110"/>
    </source>
</evidence>
<dbReference type="AlphaFoldDB" id="A0A6C0GN28"/>
<protein>
    <submittedName>
        <fullName evidence="4">Response regulator transcription factor</fullName>
    </submittedName>
</protein>
<keyword evidence="1" id="KW-0597">Phosphoprotein</keyword>
<dbReference type="PANTHER" id="PTHR37299:SF1">
    <property type="entry name" value="STAGE 0 SPORULATION PROTEIN A HOMOLOG"/>
    <property type="match status" value="1"/>
</dbReference>
<dbReference type="PROSITE" id="PS50930">
    <property type="entry name" value="HTH_LYTTR"/>
    <property type="match status" value="1"/>
</dbReference>
<dbReference type="PROSITE" id="PS50110">
    <property type="entry name" value="RESPONSE_REGULATORY"/>
    <property type="match status" value="1"/>
</dbReference>
<dbReference type="EMBL" id="CP048222">
    <property type="protein sequence ID" value="QHT69040.1"/>
    <property type="molecule type" value="Genomic_DNA"/>
</dbReference>
<dbReference type="SUPFAM" id="SSF52172">
    <property type="entry name" value="CheY-like"/>
    <property type="match status" value="1"/>
</dbReference>
<gene>
    <name evidence="4" type="ORF">GXP67_21520</name>
</gene>
<accession>A0A6C0GN28</accession>
<evidence type="ECO:0000259" key="3">
    <source>
        <dbReference type="PROSITE" id="PS50930"/>
    </source>
</evidence>
<keyword evidence="5" id="KW-1185">Reference proteome</keyword>
<reference evidence="4 5" key="1">
    <citation type="submission" date="2020-01" db="EMBL/GenBank/DDBJ databases">
        <authorList>
            <person name="Kim M.K."/>
        </authorList>
    </citation>
    <scope>NUCLEOTIDE SEQUENCE [LARGE SCALE GENOMIC DNA]</scope>
    <source>
        <strain evidence="4 5">172606-1</strain>
    </source>
</reference>
<feature type="modified residue" description="4-aspartylphosphate" evidence="1">
    <location>
        <position position="53"/>
    </location>
</feature>
<name>A0A6C0GN28_9BACT</name>
<feature type="domain" description="Response regulatory" evidence="2">
    <location>
        <begin position="2"/>
        <end position="114"/>
    </location>
</feature>
<dbReference type="Gene3D" id="2.40.50.1020">
    <property type="entry name" value="LytTr DNA-binding domain"/>
    <property type="match status" value="1"/>
</dbReference>
<dbReference type="PANTHER" id="PTHR37299">
    <property type="entry name" value="TRANSCRIPTIONAL REGULATOR-RELATED"/>
    <property type="match status" value="1"/>
</dbReference>
<feature type="domain" description="HTH LytTR-type" evidence="3">
    <location>
        <begin position="138"/>
        <end position="240"/>
    </location>
</feature>